<evidence type="ECO:0000259" key="1">
    <source>
        <dbReference type="PROSITE" id="PS50011"/>
    </source>
</evidence>
<dbReference type="RefSeq" id="XP_002547273.1">
    <property type="nucleotide sequence ID" value="XM_002547227.1"/>
</dbReference>
<dbReference type="GO" id="GO:0044773">
    <property type="term" value="P:mitotic DNA damage checkpoint signaling"/>
    <property type="evidence" value="ECO:0007669"/>
    <property type="project" value="TreeGrafter"/>
</dbReference>
<dbReference type="EMBL" id="GG692396">
    <property type="protein sequence ID" value="EER34718.1"/>
    <property type="molecule type" value="Genomic_DNA"/>
</dbReference>
<dbReference type="STRING" id="294747.C5M6U8"/>
<dbReference type="PANTHER" id="PTHR44167">
    <property type="entry name" value="OVARIAN-SPECIFIC SERINE/THREONINE-PROTEIN KINASE LOK-RELATED"/>
    <property type="match status" value="1"/>
</dbReference>
<dbReference type="Proteomes" id="UP000002037">
    <property type="component" value="Unassembled WGS sequence"/>
</dbReference>
<reference evidence="2 3" key="1">
    <citation type="journal article" date="2009" name="Nature">
        <title>Evolution of pathogenicity and sexual reproduction in eight Candida genomes.</title>
        <authorList>
            <person name="Butler G."/>
            <person name="Rasmussen M.D."/>
            <person name="Lin M.F."/>
            <person name="Santos M.A."/>
            <person name="Sakthikumar S."/>
            <person name="Munro C.A."/>
            <person name="Rheinbay E."/>
            <person name="Grabherr M."/>
            <person name="Forche A."/>
            <person name="Reedy J.L."/>
            <person name="Agrafioti I."/>
            <person name="Arnaud M.B."/>
            <person name="Bates S."/>
            <person name="Brown A.J."/>
            <person name="Brunke S."/>
            <person name="Costanzo M.C."/>
            <person name="Fitzpatrick D.A."/>
            <person name="de Groot P.W."/>
            <person name="Harris D."/>
            <person name="Hoyer L.L."/>
            <person name="Hube B."/>
            <person name="Klis F.M."/>
            <person name="Kodira C."/>
            <person name="Lennard N."/>
            <person name="Logue M.E."/>
            <person name="Martin R."/>
            <person name="Neiman A.M."/>
            <person name="Nikolaou E."/>
            <person name="Quail M.A."/>
            <person name="Quinn J."/>
            <person name="Santos M.C."/>
            <person name="Schmitzberger F.F."/>
            <person name="Sherlock G."/>
            <person name="Shah P."/>
            <person name="Silverstein K.A."/>
            <person name="Skrzypek M.S."/>
            <person name="Soll D."/>
            <person name="Staggs R."/>
            <person name="Stansfield I."/>
            <person name="Stumpf M.P."/>
            <person name="Sudbery P.E."/>
            <person name="Srikantha T."/>
            <person name="Zeng Q."/>
            <person name="Berman J."/>
            <person name="Berriman M."/>
            <person name="Heitman J."/>
            <person name="Gow N.A."/>
            <person name="Lorenz M.C."/>
            <person name="Birren B.W."/>
            <person name="Kellis M."/>
            <person name="Cuomo C.A."/>
        </authorList>
    </citation>
    <scope>NUCLEOTIDE SEQUENCE [LARGE SCALE GENOMIC DNA]</scope>
    <source>
        <strain evidence="3">ATCC MYA-3404 / T1</strain>
    </source>
</reference>
<gene>
    <name evidence="2" type="ORF">CTRG_01579</name>
</gene>
<dbReference type="Gene3D" id="3.30.200.20">
    <property type="entry name" value="Phosphorylase Kinase, domain 1"/>
    <property type="match status" value="1"/>
</dbReference>
<feature type="domain" description="Protein kinase" evidence="1">
    <location>
        <begin position="7"/>
        <end position="317"/>
    </location>
</feature>
<dbReference type="GO" id="GO:0004674">
    <property type="term" value="F:protein serine/threonine kinase activity"/>
    <property type="evidence" value="ECO:0007669"/>
    <property type="project" value="TreeGrafter"/>
</dbReference>
<dbReference type="GO" id="GO:0005524">
    <property type="term" value="F:ATP binding"/>
    <property type="evidence" value="ECO:0007669"/>
    <property type="project" value="InterPro"/>
</dbReference>
<accession>C5M6U8</accession>
<dbReference type="GO" id="GO:0005634">
    <property type="term" value="C:nucleus"/>
    <property type="evidence" value="ECO:0007669"/>
    <property type="project" value="TreeGrafter"/>
</dbReference>
<dbReference type="Pfam" id="PF00069">
    <property type="entry name" value="Pkinase"/>
    <property type="match status" value="1"/>
</dbReference>
<dbReference type="SMART" id="SM00220">
    <property type="entry name" value="S_TKc"/>
    <property type="match status" value="1"/>
</dbReference>
<dbReference type="InterPro" id="IPR011009">
    <property type="entry name" value="Kinase-like_dom_sf"/>
</dbReference>
<dbReference type="AlphaFoldDB" id="C5M6U8"/>
<keyword evidence="3" id="KW-1185">Reference proteome</keyword>
<dbReference type="PROSITE" id="PS00108">
    <property type="entry name" value="PROTEIN_KINASE_ST"/>
    <property type="match status" value="1"/>
</dbReference>
<dbReference type="CDD" id="cd00180">
    <property type="entry name" value="PKc"/>
    <property type="match status" value="1"/>
</dbReference>
<dbReference type="GeneID" id="8300794"/>
<dbReference type="InterPro" id="IPR008271">
    <property type="entry name" value="Ser/Thr_kinase_AS"/>
</dbReference>
<dbReference type="OrthoDB" id="413582at2759"/>
<evidence type="ECO:0000313" key="2">
    <source>
        <dbReference type="EMBL" id="EER34718.1"/>
    </source>
</evidence>
<dbReference type="PROSITE" id="PS50011">
    <property type="entry name" value="PROTEIN_KINASE_DOM"/>
    <property type="match status" value="1"/>
</dbReference>
<sequence>MKLTDYYIDKQLIYTSSISEIYKAIDKTTKSLVCLKIMDEDFQPPPHSIIREISILKKFQSQSSKEHIIEYLNDLKIFDDIILVTKLYEYNMNNLIKIPKYCKRMSRFQNDGNVSYKLINKIQDQDIKVWLKCMSQALRFLHDNGIIHRDIKPSNIMFINQDITNPILGDFGICYDINNPPLDEKIEKHNDISSGIYKAPEVILDNGYDFSVDIWSLGIILTILYSTDFKSVLEDKEDEEDGGSTDIGDLALLNRIIVNFGSEDLESKMLELPNYKRKPLNELLPRCQDEQIKELFNRMIEYDTKKRITANELYIQL</sequence>
<dbReference type="KEGG" id="ctp:CTRG_01579"/>
<dbReference type="PANTHER" id="PTHR44167:SF24">
    <property type="entry name" value="SERINE_THREONINE-PROTEIN KINASE CHK2"/>
    <property type="match status" value="1"/>
</dbReference>
<evidence type="ECO:0000313" key="3">
    <source>
        <dbReference type="Proteomes" id="UP000002037"/>
    </source>
</evidence>
<proteinExistence type="predicted"/>
<dbReference type="InterPro" id="IPR000719">
    <property type="entry name" value="Prot_kinase_dom"/>
</dbReference>
<dbReference type="Gene3D" id="1.10.510.10">
    <property type="entry name" value="Transferase(Phosphotransferase) domain 1"/>
    <property type="match status" value="1"/>
</dbReference>
<name>C5M6U8_CANTT</name>
<organism evidence="2 3">
    <name type="scientific">Candida tropicalis (strain ATCC MYA-3404 / T1)</name>
    <name type="common">Yeast</name>
    <dbReference type="NCBI Taxonomy" id="294747"/>
    <lineage>
        <taxon>Eukaryota</taxon>
        <taxon>Fungi</taxon>
        <taxon>Dikarya</taxon>
        <taxon>Ascomycota</taxon>
        <taxon>Saccharomycotina</taxon>
        <taxon>Pichiomycetes</taxon>
        <taxon>Debaryomycetaceae</taxon>
        <taxon>Candida/Lodderomyces clade</taxon>
        <taxon>Candida</taxon>
    </lineage>
</organism>
<dbReference type="VEuPathDB" id="FungiDB:CTRG_01579"/>
<dbReference type="eggNOG" id="KOG0594">
    <property type="taxonomic scope" value="Eukaryota"/>
</dbReference>
<dbReference type="HOGENOM" id="CLU_000288_181_1_1"/>
<dbReference type="SUPFAM" id="SSF56112">
    <property type="entry name" value="Protein kinase-like (PK-like)"/>
    <property type="match status" value="1"/>
</dbReference>
<protein>
    <recommendedName>
        <fullName evidence="1">Protein kinase domain-containing protein</fullName>
    </recommendedName>
</protein>